<comment type="subcellular location">
    <subcellularLocation>
        <location evidence="1">Nucleus</location>
    </subcellularLocation>
</comment>
<evidence type="ECO:0000256" key="2">
    <source>
        <dbReference type="ARBA" id="ARBA00010788"/>
    </source>
</evidence>
<keyword evidence="8" id="KW-1185">Reference proteome</keyword>
<dbReference type="GO" id="GO:0006397">
    <property type="term" value="P:mRNA processing"/>
    <property type="evidence" value="ECO:0007669"/>
    <property type="project" value="UniProtKB-KW"/>
</dbReference>
<evidence type="ECO:0000256" key="4">
    <source>
        <dbReference type="ARBA" id="ARBA00022728"/>
    </source>
</evidence>
<comment type="caution">
    <text evidence="7">The sequence shown here is derived from an EMBL/GenBank/DDBJ whole genome shotgun (WGS) entry which is preliminary data.</text>
</comment>
<evidence type="ECO:0000313" key="7">
    <source>
        <dbReference type="EMBL" id="KAG0652114.1"/>
    </source>
</evidence>
<dbReference type="PANTHER" id="PTHR13296">
    <property type="entry name" value="BCAS2 PROTEIN"/>
    <property type="match status" value="1"/>
</dbReference>
<evidence type="ECO:0000256" key="1">
    <source>
        <dbReference type="ARBA" id="ARBA00004123"/>
    </source>
</evidence>
<protein>
    <recommendedName>
        <fullName evidence="9">BCAS2 family protein</fullName>
    </recommendedName>
</protein>
<dbReference type="GO" id="GO:0071011">
    <property type="term" value="C:precatalytic spliceosome"/>
    <property type="evidence" value="ECO:0007669"/>
    <property type="project" value="TreeGrafter"/>
</dbReference>
<keyword evidence="5" id="KW-0508">mRNA splicing</keyword>
<dbReference type="Proteomes" id="UP000785200">
    <property type="component" value="Unassembled WGS sequence"/>
</dbReference>
<keyword evidence="4" id="KW-0747">Spliceosome</keyword>
<dbReference type="GO" id="GO:0071013">
    <property type="term" value="C:catalytic step 2 spliceosome"/>
    <property type="evidence" value="ECO:0007669"/>
    <property type="project" value="TreeGrafter"/>
</dbReference>
<dbReference type="AlphaFoldDB" id="A0A9P6VR70"/>
<evidence type="ECO:0000256" key="6">
    <source>
        <dbReference type="ARBA" id="ARBA00023242"/>
    </source>
</evidence>
<reference evidence="7" key="1">
    <citation type="submission" date="2019-07" db="EMBL/GenBank/DDBJ databases">
        <title>Hyphodiscus hymeniophilus genome sequencing and assembly.</title>
        <authorList>
            <person name="Kramer G."/>
            <person name="Nodwell J."/>
        </authorList>
    </citation>
    <scope>NUCLEOTIDE SEQUENCE</scope>
    <source>
        <strain evidence="7">ATCC 34498</strain>
    </source>
</reference>
<accession>A0A9P6VR70</accession>
<sequence>MALTTVVHDSLPYIDAEPSTSERAAAQSLIDSEPQLQDSKTHPHLSPLPQQRFSPLMEAEHLRIQNKQPLLGIDLTRYEAIESPSTTPHSNQNHPETLTKWRAALAQAYTSHSYLTGRQQNLALLEEFGKNAWLMGNSQAEDLLKSLERELIERRTEIDLLAVDRRNAQDVVGGEVKGLEEAWKRGVGRVLETEVAAEEIRREVLERRRGGAA</sequence>
<comment type="similarity">
    <text evidence="2">Belongs to the SPF27 family.</text>
</comment>
<evidence type="ECO:0000256" key="5">
    <source>
        <dbReference type="ARBA" id="ARBA00023187"/>
    </source>
</evidence>
<evidence type="ECO:0000313" key="8">
    <source>
        <dbReference type="Proteomes" id="UP000785200"/>
    </source>
</evidence>
<dbReference type="Pfam" id="PF05700">
    <property type="entry name" value="BCAS2"/>
    <property type="match status" value="1"/>
</dbReference>
<proteinExistence type="inferred from homology"/>
<organism evidence="7 8">
    <name type="scientific">Hyphodiscus hymeniophilus</name>
    <dbReference type="NCBI Taxonomy" id="353542"/>
    <lineage>
        <taxon>Eukaryota</taxon>
        <taxon>Fungi</taxon>
        <taxon>Dikarya</taxon>
        <taxon>Ascomycota</taxon>
        <taxon>Pezizomycotina</taxon>
        <taxon>Leotiomycetes</taxon>
        <taxon>Helotiales</taxon>
        <taxon>Hyphodiscaceae</taxon>
        <taxon>Hyphodiscus</taxon>
    </lineage>
</organism>
<evidence type="ECO:0000256" key="3">
    <source>
        <dbReference type="ARBA" id="ARBA00022664"/>
    </source>
</evidence>
<gene>
    <name evidence="7" type="ORF">D0Z07_1144</name>
</gene>
<evidence type="ECO:0008006" key="9">
    <source>
        <dbReference type="Google" id="ProtNLM"/>
    </source>
</evidence>
<keyword evidence="3" id="KW-0507">mRNA processing</keyword>
<dbReference type="GO" id="GO:0000974">
    <property type="term" value="C:Prp19 complex"/>
    <property type="evidence" value="ECO:0007669"/>
    <property type="project" value="TreeGrafter"/>
</dbReference>
<dbReference type="EMBL" id="VNKQ01000003">
    <property type="protein sequence ID" value="KAG0652114.1"/>
    <property type="molecule type" value="Genomic_DNA"/>
</dbReference>
<name>A0A9P6VR70_9HELO</name>
<dbReference type="OrthoDB" id="205794at2759"/>
<dbReference type="PANTHER" id="PTHR13296:SF0">
    <property type="entry name" value="PRE-MRNA-SPLICING FACTOR SPF27"/>
    <property type="match status" value="1"/>
</dbReference>
<dbReference type="InterPro" id="IPR008409">
    <property type="entry name" value="SPF27"/>
</dbReference>
<keyword evidence="6" id="KW-0539">Nucleus</keyword>
<dbReference type="GO" id="GO:0008380">
    <property type="term" value="P:RNA splicing"/>
    <property type="evidence" value="ECO:0007669"/>
    <property type="project" value="UniProtKB-KW"/>
</dbReference>